<accession>A0A2S1LFN6</accession>
<dbReference type="AlphaFoldDB" id="A0A2S1LFN6"/>
<name>A0A2S1LFN6_9FLAO</name>
<dbReference type="InterPro" id="IPR001646">
    <property type="entry name" value="5peptide_repeat"/>
</dbReference>
<dbReference type="InterPro" id="IPR052949">
    <property type="entry name" value="PA_immunity-related"/>
</dbReference>
<keyword evidence="2" id="KW-1185">Reference proteome</keyword>
<reference evidence="1 2" key="1">
    <citation type="submission" date="2017-04" db="EMBL/GenBank/DDBJ databases">
        <title>Compelte genome sequence of WV33.</title>
        <authorList>
            <person name="Lee P.C."/>
        </authorList>
    </citation>
    <scope>NUCLEOTIDE SEQUENCE [LARGE SCALE GENOMIC DNA]</scope>
    <source>
        <strain evidence="1 2">WV33</strain>
    </source>
</reference>
<dbReference type="RefSeq" id="WP_108741284.1">
    <property type="nucleotide sequence ID" value="NZ_CP020918.1"/>
</dbReference>
<gene>
    <name evidence="1" type="ORF">FFWV33_12895</name>
</gene>
<dbReference type="KEGG" id="ffa:FFWV33_12895"/>
<protein>
    <recommendedName>
        <fullName evidence="3">MCBG-like protein</fullName>
    </recommendedName>
</protein>
<dbReference type="PANTHER" id="PTHR42999">
    <property type="entry name" value="ANTIBIOTIC RESISTANCE PROTEIN MCBG"/>
    <property type="match status" value="1"/>
</dbReference>
<evidence type="ECO:0000313" key="2">
    <source>
        <dbReference type="Proteomes" id="UP000244527"/>
    </source>
</evidence>
<dbReference type="EMBL" id="CP020918">
    <property type="protein sequence ID" value="AWG22356.1"/>
    <property type="molecule type" value="Genomic_DNA"/>
</dbReference>
<organism evidence="1 2">
    <name type="scientific">Flavobacterium faecale</name>
    <dbReference type="NCBI Taxonomy" id="1355330"/>
    <lineage>
        <taxon>Bacteria</taxon>
        <taxon>Pseudomonadati</taxon>
        <taxon>Bacteroidota</taxon>
        <taxon>Flavobacteriia</taxon>
        <taxon>Flavobacteriales</taxon>
        <taxon>Flavobacteriaceae</taxon>
        <taxon>Flavobacterium</taxon>
    </lineage>
</organism>
<dbReference type="Pfam" id="PF00805">
    <property type="entry name" value="Pentapeptide"/>
    <property type="match status" value="1"/>
</dbReference>
<dbReference type="OrthoDB" id="67652at2"/>
<dbReference type="PANTHER" id="PTHR42999:SF1">
    <property type="entry name" value="PENTAPEPTIDE REPEAT-CONTAINING PROTEIN"/>
    <property type="match status" value="1"/>
</dbReference>
<dbReference type="Proteomes" id="UP000244527">
    <property type="component" value="Chromosome"/>
</dbReference>
<dbReference type="Gene3D" id="2.160.20.80">
    <property type="entry name" value="E3 ubiquitin-protein ligase SopA"/>
    <property type="match status" value="1"/>
</dbReference>
<evidence type="ECO:0008006" key="3">
    <source>
        <dbReference type="Google" id="ProtNLM"/>
    </source>
</evidence>
<proteinExistence type="predicted"/>
<dbReference type="SUPFAM" id="SSF141571">
    <property type="entry name" value="Pentapeptide repeat-like"/>
    <property type="match status" value="1"/>
</dbReference>
<sequence length="189" mass="22004">MLAYFLDQSFQDLIYTIEEVNFKEFEACVFTNCDFTACSFTAVTFIDCTFKNCNFNKTKINHVALRTVTFDNCKINEVNFAMCDKLIFEIHFKNTILDFSKFYTLKMKGTTFNNCSLVAVDFMQTDLTEVLFEKCDLYRAEFDQAVANKANFATSKNYTIDPKRTKLKKAVFSMEYLKGLLFTHDIIVE</sequence>
<evidence type="ECO:0000313" key="1">
    <source>
        <dbReference type="EMBL" id="AWG22356.1"/>
    </source>
</evidence>
<dbReference type="Pfam" id="PF13599">
    <property type="entry name" value="Pentapeptide_4"/>
    <property type="match status" value="1"/>
</dbReference>